<dbReference type="Proteomes" id="UP000027746">
    <property type="component" value="Unassembled WGS sequence"/>
</dbReference>
<evidence type="ECO:0000259" key="2">
    <source>
        <dbReference type="Pfam" id="PF07007"/>
    </source>
</evidence>
<accession>A0A073J8H1</accession>
<dbReference type="Gene3D" id="1.20.1270.180">
    <property type="match status" value="1"/>
</dbReference>
<comment type="caution">
    <text evidence="3">The sequence shown here is derived from an EMBL/GenBank/DDBJ whole genome shotgun (WGS) entry which is preliminary data.</text>
</comment>
<dbReference type="Pfam" id="PF07007">
    <property type="entry name" value="LprI"/>
    <property type="match status" value="1"/>
</dbReference>
<keyword evidence="1" id="KW-0732">Signal</keyword>
<dbReference type="OrthoDB" id="7340239at2"/>
<dbReference type="InterPro" id="IPR009739">
    <property type="entry name" value="LprI-like_N"/>
</dbReference>
<dbReference type="AlphaFoldDB" id="A0A073J8H1"/>
<proteinExistence type="predicted"/>
<feature type="signal peptide" evidence="1">
    <location>
        <begin position="1"/>
        <end position="19"/>
    </location>
</feature>
<gene>
    <name evidence="3" type="ORF">SUH3_03150</name>
</gene>
<feature type="chain" id="PRO_5001692188" description="Lysozyme inhibitor LprI-like N-terminal domain-containing protein" evidence="1">
    <location>
        <begin position="20"/>
        <end position="162"/>
    </location>
</feature>
<feature type="domain" description="Lysozyme inhibitor LprI-like N-terminal" evidence="2">
    <location>
        <begin position="53"/>
        <end position="155"/>
    </location>
</feature>
<dbReference type="EMBL" id="JAMD01000001">
    <property type="protein sequence ID" value="KEJ98001.1"/>
    <property type="molecule type" value="Genomic_DNA"/>
</dbReference>
<evidence type="ECO:0000313" key="4">
    <source>
        <dbReference type="Proteomes" id="UP000027746"/>
    </source>
</evidence>
<organism evidence="3 4">
    <name type="scientific">Pseudosulfitobacter pseudonitzschiae</name>
    <dbReference type="NCBI Taxonomy" id="1402135"/>
    <lineage>
        <taxon>Bacteria</taxon>
        <taxon>Pseudomonadati</taxon>
        <taxon>Pseudomonadota</taxon>
        <taxon>Alphaproteobacteria</taxon>
        <taxon>Rhodobacterales</taxon>
        <taxon>Roseobacteraceae</taxon>
        <taxon>Pseudosulfitobacter</taxon>
    </lineage>
</organism>
<sequence>MKRTLIAAILAGPAAPLAAQELTFNTEITASCVAHAPDLAGQMACVGASANACMEDTPGGSSTAAMSGCLDRELQYWDAKLNENYSKALKRAREADEYVDGTPSATALREMQRAWIPFRDATCDYERSHWGGGTGGGPATYGCLMRLTGQQALYLVNSGIGE</sequence>
<keyword evidence="4" id="KW-1185">Reference proteome</keyword>
<protein>
    <recommendedName>
        <fullName evidence="2">Lysozyme inhibitor LprI-like N-terminal domain-containing protein</fullName>
    </recommendedName>
</protein>
<evidence type="ECO:0000313" key="3">
    <source>
        <dbReference type="EMBL" id="KEJ98001.1"/>
    </source>
</evidence>
<reference evidence="3 4" key="1">
    <citation type="submission" date="2014-01" db="EMBL/GenBank/DDBJ databases">
        <title>Sulfitobacter sp. H3 (MCCC 1A00686) Genome Sequencing.</title>
        <authorList>
            <person name="Lai Q."/>
            <person name="Hong Z."/>
        </authorList>
    </citation>
    <scope>NUCLEOTIDE SEQUENCE [LARGE SCALE GENOMIC DNA]</scope>
    <source>
        <strain evidence="3 4">H3</strain>
    </source>
</reference>
<evidence type="ECO:0000256" key="1">
    <source>
        <dbReference type="SAM" id="SignalP"/>
    </source>
</evidence>
<name>A0A073J8H1_9RHOB</name>